<dbReference type="Gene3D" id="3.40.50.10900">
    <property type="entry name" value="PAC-like subunit"/>
    <property type="match status" value="1"/>
</dbReference>
<dbReference type="InterPro" id="IPR038389">
    <property type="entry name" value="PSMG2_sf"/>
</dbReference>
<dbReference type="Pfam" id="PF09754">
    <property type="entry name" value="PAC2"/>
    <property type="match status" value="1"/>
</dbReference>
<dbReference type="PANTHER" id="PTHR35610">
    <property type="entry name" value="3-ISOPROPYLMALATE DEHYDRATASE-RELATED"/>
    <property type="match status" value="1"/>
</dbReference>
<keyword evidence="1" id="KW-0647">Proteasome</keyword>
<organism evidence="2 3">
    <name type="scientific">Halobellus limi</name>
    <dbReference type="NCBI Taxonomy" id="699433"/>
    <lineage>
        <taxon>Archaea</taxon>
        <taxon>Methanobacteriati</taxon>
        <taxon>Methanobacteriota</taxon>
        <taxon>Stenosarchaea group</taxon>
        <taxon>Halobacteria</taxon>
        <taxon>Halobacteriales</taxon>
        <taxon>Haloferacaceae</taxon>
        <taxon>Halobellus</taxon>
    </lineage>
</organism>
<dbReference type="GeneID" id="39857484"/>
<evidence type="ECO:0000313" key="4">
    <source>
        <dbReference type="Proteomes" id="UP000296733"/>
    </source>
</evidence>
<dbReference type="Proteomes" id="UP000296733">
    <property type="component" value="Chromosome"/>
</dbReference>
<evidence type="ECO:0000313" key="1">
    <source>
        <dbReference type="EMBL" id="QCC47135.1"/>
    </source>
</evidence>
<sequence length="247" mass="26950">MSTSGSQSTPDFTITHETEPSETLLAGFSSFGLAGLTAADYIVDHLELEKRGHLSVDGLPTVTPFEDGRPRHHTRLFSRDDLDVTVLVGELFVPVGVGRAFADAVLDWTESNGVREIAVLSGVPIPHGPEEHRTFYIATDDYRESRLADGSVPAMGRGFLDGTNAALIERGLDSPLGVCTFVTPVHAQVPDIQASIRLVETVEDVYGIGIDAGPLEAFAAEVEQYYAELAERMQERDDELPEDRMYM</sequence>
<dbReference type="Proteomes" id="UP000236740">
    <property type="component" value="Unassembled WGS sequence"/>
</dbReference>
<evidence type="ECO:0000313" key="3">
    <source>
        <dbReference type="Proteomes" id="UP000236740"/>
    </source>
</evidence>
<proteinExistence type="predicted"/>
<dbReference type="AlphaFoldDB" id="A0A1H5U5J0"/>
<dbReference type="GO" id="GO:0000502">
    <property type="term" value="C:proteasome complex"/>
    <property type="evidence" value="ECO:0007669"/>
    <property type="project" value="UniProtKB-KW"/>
</dbReference>
<reference evidence="2 3" key="1">
    <citation type="submission" date="2016-10" db="EMBL/GenBank/DDBJ databases">
        <authorList>
            <person name="de Groot N.N."/>
        </authorList>
    </citation>
    <scope>NUCLEOTIDE SEQUENCE [LARGE SCALE GENOMIC DNA]</scope>
    <source>
        <strain evidence="2 3">CGMCC 1.10331</strain>
    </source>
</reference>
<evidence type="ECO:0000313" key="2">
    <source>
        <dbReference type="EMBL" id="SEF70304.1"/>
    </source>
</evidence>
<dbReference type="EMBL" id="FNVN01000001">
    <property type="protein sequence ID" value="SEF70304.1"/>
    <property type="molecule type" value="Genomic_DNA"/>
</dbReference>
<protein>
    <submittedName>
        <fullName evidence="1">Proteasome assembly chaperone family protein</fullName>
    </submittedName>
</protein>
<name>A0A1H5U5J0_9EURY</name>
<dbReference type="InterPro" id="IPR019151">
    <property type="entry name" value="Proteasome_assmbl_chaperone_2"/>
</dbReference>
<dbReference type="EMBL" id="CP031311">
    <property type="protein sequence ID" value="QCC47135.1"/>
    <property type="molecule type" value="Genomic_DNA"/>
</dbReference>
<reference evidence="1 4" key="2">
    <citation type="journal article" date="2019" name="Nat. Commun.">
        <title>A new type of DNA phosphorothioation-based antiviral system in archaea.</title>
        <authorList>
            <person name="Xiong L."/>
            <person name="Liu S."/>
            <person name="Chen S."/>
            <person name="Xiao Y."/>
            <person name="Zhu B."/>
            <person name="Gao Y."/>
            <person name="Zhang Y."/>
            <person name="Chen B."/>
            <person name="Luo J."/>
            <person name="Deng Z."/>
            <person name="Chen X."/>
            <person name="Wang L."/>
            <person name="Chen S."/>
        </authorList>
    </citation>
    <scope>NUCLEOTIDE SEQUENCE [LARGE SCALE GENOMIC DNA]</scope>
    <source>
        <strain evidence="1 4">CGMCC 1.10331</strain>
    </source>
</reference>
<accession>A0A1H5U5J0</accession>
<dbReference type="RefSeq" id="WP_103990262.1">
    <property type="nucleotide sequence ID" value="NZ_CP031311.1"/>
</dbReference>
<gene>
    <name evidence="1" type="ORF">DV707_05315</name>
    <name evidence="2" type="ORF">SAMN04488133_0488</name>
</gene>
<dbReference type="KEGG" id="hlm:DV707_05315"/>
<dbReference type="SUPFAM" id="SSF159659">
    <property type="entry name" value="Cgl1923-like"/>
    <property type="match status" value="1"/>
</dbReference>
<dbReference type="OrthoDB" id="165933at2157"/>
<keyword evidence="3" id="KW-1185">Reference proteome</keyword>